<dbReference type="Gene3D" id="3.30.460.10">
    <property type="entry name" value="Beta Polymerase, domain 2"/>
    <property type="match status" value="1"/>
</dbReference>
<dbReference type="SUPFAM" id="SSF81301">
    <property type="entry name" value="Nucleotidyltransferase"/>
    <property type="match status" value="1"/>
</dbReference>
<keyword evidence="2" id="KW-0808">Transferase</keyword>
<organism evidence="2 3">
    <name type="scientific">Tamilnaduibacter salinus</name>
    <dbReference type="NCBI Taxonomy" id="1484056"/>
    <lineage>
        <taxon>Bacteria</taxon>
        <taxon>Pseudomonadati</taxon>
        <taxon>Pseudomonadota</taxon>
        <taxon>Gammaproteobacteria</taxon>
        <taxon>Pseudomonadales</taxon>
        <taxon>Marinobacteraceae</taxon>
        <taxon>Tamilnaduibacter</taxon>
    </lineage>
</organism>
<dbReference type="NCBIfam" id="NF047752">
    <property type="entry name" value="MntA_antitoxin"/>
    <property type="match status" value="1"/>
</dbReference>
<protein>
    <submittedName>
        <fullName evidence="2">Putative nucleotidyltransferase</fullName>
    </submittedName>
</protein>
<feature type="domain" description="Polymerase beta nucleotidyltransferase" evidence="1">
    <location>
        <begin position="5"/>
        <end position="93"/>
    </location>
</feature>
<evidence type="ECO:0000313" key="2">
    <source>
        <dbReference type="EMBL" id="PVY69807.1"/>
    </source>
</evidence>
<dbReference type="OrthoDB" id="9793109at2"/>
<dbReference type="RefSeq" id="WP_116919856.1">
    <property type="nucleotide sequence ID" value="NZ_QEKQ01000011.1"/>
</dbReference>
<dbReference type="InterPro" id="IPR043519">
    <property type="entry name" value="NT_sf"/>
</dbReference>
<dbReference type="CDD" id="cd05403">
    <property type="entry name" value="NT_KNTase_like"/>
    <property type="match status" value="1"/>
</dbReference>
<dbReference type="AlphaFoldDB" id="A0A2U1CTB4"/>
<name>A0A2U1CTB4_9GAMM</name>
<dbReference type="InterPro" id="IPR052930">
    <property type="entry name" value="TA_antitoxin_MntA"/>
</dbReference>
<dbReference type="InterPro" id="IPR041633">
    <property type="entry name" value="Polbeta"/>
</dbReference>
<gene>
    <name evidence="2" type="ORF">C8D92_11135</name>
</gene>
<evidence type="ECO:0000259" key="1">
    <source>
        <dbReference type="Pfam" id="PF18765"/>
    </source>
</evidence>
<dbReference type="PANTHER" id="PTHR43852:SF2">
    <property type="entry name" value="PROTEIN ADENYLYLTRANSFERASE MNTA"/>
    <property type="match status" value="1"/>
</dbReference>
<dbReference type="Pfam" id="PF18765">
    <property type="entry name" value="Polbeta"/>
    <property type="match status" value="1"/>
</dbReference>
<accession>A0A2U1CTB4</accession>
<reference evidence="2 3" key="1">
    <citation type="submission" date="2018-04" db="EMBL/GenBank/DDBJ databases">
        <title>Genomic Encyclopedia of Type Strains, Phase IV (KMG-IV): sequencing the most valuable type-strain genomes for metagenomic binning, comparative biology and taxonomic classification.</title>
        <authorList>
            <person name="Goeker M."/>
        </authorList>
    </citation>
    <scope>NUCLEOTIDE SEQUENCE [LARGE SCALE GENOMIC DNA]</scope>
    <source>
        <strain evidence="2 3">DSM 28688</strain>
    </source>
</reference>
<dbReference type="Proteomes" id="UP000245887">
    <property type="component" value="Unassembled WGS sequence"/>
</dbReference>
<comment type="caution">
    <text evidence="2">The sequence shown here is derived from an EMBL/GenBank/DDBJ whole genome shotgun (WGS) entry which is preliminary data.</text>
</comment>
<dbReference type="GO" id="GO:0016740">
    <property type="term" value="F:transferase activity"/>
    <property type="evidence" value="ECO:0007669"/>
    <property type="project" value="UniProtKB-KW"/>
</dbReference>
<proteinExistence type="predicted"/>
<sequence length="129" mass="14291">MTTNESIQAALSVEPAIKLAIVFGSVAESRERPDSDLDIAVEASRPLSAEQKSALLGALADCCGRPVDLIDLRTVGEPLLNRILTTGEQIMGTRSDFARLVHRNLMEQADFVPIQQRMIRERLDQWMNS</sequence>
<evidence type="ECO:0000313" key="3">
    <source>
        <dbReference type="Proteomes" id="UP000245887"/>
    </source>
</evidence>
<dbReference type="EMBL" id="QEKQ01000011">
    <property type="protein sequence ID" value="PVY69807.1"/>
    <property type="molecule type" value="Genomic_DNA"/>
</dbReference>
<dbReference type="PANTHER" id="PTHR43852">
    <property type="entry name" value="NUCLEOTIDYLTRANSFERASE"/>
    <property type="match status" value="1"/>
</dbReference>